<dbReference type="PANTHER" id="PTHR18895">
    <property type="entry name" value="HEMK METHYLTRANSFERASE"/>
    <property type="match status" value="1"/>
</dbReference>
<feature type="domain" description="Release factor glutamine methyltransferase N-terminal" evidence="7">
    <location>
        <begin position="33"/>
        <end position="96"/>
    </location>
</feature>
<dbReference type="InterPro" id="IPR029063">
    <property type="entry name" value="SAM-dependent_MTases_sf"/>
</dbReference>
<proteinExistence type="inferred from homology"/>
<feature type="binding site" evidence="4">
    <location>
        <position position="259"/>
    </location>
    <ligand>
        <name>S-adenosyl-L-methionine</name>
        <dbReference type="ChEBI" id="CHEBI:59789"/>
    </ligand>
</feature>
<evidence type="ECO:0000256" key="1">
    <source>
        <dbReference type="ARBA" id="ARBA00022603"/>
    </source>
</evidence>
<dbReference type="GO" id="GO:0102559">
    <property type="term" value="F:peptide chain release factor N(5)-glutamine methyltransferase activity"/>
    <property type="evidence" value="ECO:0007669"/>
    <property type="project" value="UniProtKB-EC"/>
</dbReference>
<reference evidence="8 9" key="1">
    <citation type="submission" date="2019-07" db="EMBL/GenBank/DDBJ databases">
        <title>Tepidimonas taiwanensis I1-1 draft genome.</title>
        <authorList>
            <person name="Da Costa M.S."/>
            <person name="Froufe H.J.C."/>
            <person name="Egas C."/>
            <person name="Albuquerque L."/>
        </authorList>
    </citation>
    <scope>NUCLEOTIDE SEQUENCE [LARGE SCALE GENOMIC DNA]</scope>
    <source>
        <strain evidence="8 9">I1-1</strain>
    </source>
</reference>
<feature type="binding site" evidence="4">
    <location>
        <position position="191"/>
    </location>
    <ligand>
        <name>S-adenosyl-L-methionine</name>
        <dbReference type="ChEBI" id="CHEBI:59789"/>
    </ligand>
</feature>
<dbReference type="OrthoDB" id="9800643at2"/>
<feature type="binding site" evidence="4">
    <location>
        <begin position="141"/>
        <end position="145"/>
    </location>
    <ligand>
        <name>S-adenosyl-L-methionine</name>
        <dbReference type="ChEBI" id="CHEBI:59789"/>
    </ligand>
</feature>
<dbReference type="GO" id="GO:0003676">
    <property type="term" value="F:nucleic acid binding"/>
    <property type="evidence" value="ECO:0007669"/>
    <property type="project" value="InterPro"/>
</dbReference>
<feature type="domain" description="Methyltransferase" evidence="6">
    <location>
        <begin position="137"/>
        <end position="191"/>
    </location>
</feature>
<name>A0A554XCK3_9BURK</name>
<evidence type="ECO:0000256" key="2">
    <source>
        <dbReference type="ARBA" id="ARBA00022679"/>
    </source>
</evidence>
<dbReference type="Gene3D" id="1.10.8.10">
    <property type="entry name" value="DNA helicase RuvA subunit, C-terminal domain"/>
    <property type="match status" value="1"/>
</dbReference>
<evidence type="ECO:0000256" key="3">
    <source>
        <dbReference type="ARBA" id="ARBA00022691"/>
    </source>
</evidence>
<evidence type="ECO:0000313" key="8">
    <source>
        <dbReference type="EMBL" id="TSE33551.1"/>
    </source>
</evidence>
<accession>A0A554XCK3</accession>
<dbReference type="CDD" id="cd02440">
    <property type="entry name" value="AdoMet_MTases"/>
    <property type="match status" value="1"/>
</dbReference>
<dbReference type="EC" id="2.1.1.297" evidence="4"/>
<evidence type="ECO:0000256" key="4">
    <source>
        <dbReference type="HAMAP-Rule" id="MF_02126"/>
    </source>
</evidence>
<dbReference type="InterPro" id="IPR002052">
    <property type="entry name" value="DNA_methylase_N6_adenine_CS"/>
</dbReference>
<sequence>MMGAGDDPTPPMPASASALDAIGTAESVTDAVRAAQAAGLERLDAQWLLLHALGRPLARAWLLAHGDEPLARDAAQRYAALCRQRLDGVPLAYLTGERGFHGLLLRVDARVLDPRPDTETLVDWALERLPPDAPATVLDLGTGSGAIALAIQYARPAARVWGLDVSADALAVAADNGRRLGLPVRWLRGRWWNDWTPYPDAPATGPATPHHDRDHTAPAESTDPAQPLALAGSADRALPTAPAEGASPWPARFDLVVANPPYLRADDPHLAALRHEPRQALVGGPDGLDDLRAIAAGAPSRLAPGGWLLLEHGWDQADAVAALLRHLGYADVEHRRDLGGHRRCTGGRWPGTAPSGAPLTRA</sequence>
<dbReference type="HAMAP" id="MF_02126">
    <property type="entry name" value="RF_methyltr_PrmC"/>
    <property type="match status" value="1"/>
</dbReference>
<gene>
    <name evidence="4 8" type="primary">prmC</name>
    <name evidence="8" type="ORF">Ttaiw_00477</name>
</gene>
<dbReference type="STRING" id="307486.GCA_000807215_00878"/>
<comment type="similarity">
    <text evidence="4">Belongs to the protein N5-glutamine methyltransferase family. PrmC subfamily.</text>
</comment>
<feature type="region of interest" description="Disordered" evidence="5">
    <location>
        <begin position="343"/>
        <end position="362"/>
    </location>
</feature>
<dbReference type="InterPro" id="IPR050320">
    <property type="entry name" value="N5-glutamine_MTase"/>
</dbReference>
<dbReference type="Pfam" id="PF13649">
    <property type="entry name" value="Methyltransf_25"/>
    <property type="match status" value="1"/>
</dbReference>
<evidence type="ECO:0000256" key="5">
    <source>
        <dbReference type="SAM" id="MobiDB-lite"/>
    </source>
</evidence>
<dbReference type="Pfam" id="PF17827">
    <property type="entry name" value="PrmC_N"/>
    <property type="match status" value="1"/>
</dbReference>
<comment type="function">
    <text evidence="4">Methylates the class 1 translation termination release factors RF1/PrfA and RF2/PrfB on the glutamine residue of the universally conserved GGQ motif.</text>
</comment>
<dbReference type="Proteomes" id="UP000317763">
    <property type="component" value="Unassembled WGS sequence"/>
</dbReference>
<dbReference type="PROSITE" id="PS00092">
    <property type="entry name" value="N6_MTASE"/>
    <property type="match status" value="1"/>
</dbReference>
<dbReference type="InterPro" id="IPR040758">
    <property type="entry name" value="PrmC_N"/>
</dbReference>
<dbReference type="NCBIfam" id="TIGR00536">
    <property type="entry name" value="hemK_fam"/>
    <property type="match status" value="1"/>
</dbReference>
<dbReference type="Gene3D" id="3.40.50.150">
    <property type="entry name" value="Vaccinia Virus protein VP39"/>
    <property type="match status" value="1"/>
</dbReference>
<keyword evidence="3 4" id="KW-0949">S-adenosyl-L-methionine</keyword>
<evidence type="ECO:0000259" key="6">
    <source>
        <dbReference type="Pfam" id="PF13649"/>
    </source>
</evidence>
<dbReference type="PANTHER" id="PTHR18895:SF74">
    <property type="entry name" value="MTRF1L RELEASE FACTOR GLUTAMINE METHYLTRANSFERASE"/>
    <property type="match status" value="1"/>
</dbReference>
<evidence type="ECO:0000259" key="7">
    <source>
        <dbReference type="Pfam" id="PF17827"/>
    </source>
</evidence>
<comment type="caution">
    <text evidence="8">The sequence shown here is derived from an EMBL/GenBank/DDBJ whole genome shotgun (WGS) entry which is preliminary data.</text>
</comment>
<protein>
    <recommendedName>
        <fullName evidence="4">Release factor glutamine methyltransferase</fullName>
        <shortName evidence="4">RF MTase</shortName>
        <ecNumber evidence="4">2.1.1.297</ecNumber>
    </recommendedName>
    <alternativeName>
        <fullName evidence="4">N5-glutamine methyltransferase PrmC</fullName>
    </alternativeName>
    <alternativeName>
        <fullName evidence="4">Protein-(glutamine-N5) MTase PrmC</fullName>
    </alternativeName>
    <alternativeName>
        <fullName evidence="4">Protein-glutamine N-methyltransferase PrmC</fullName>
    </alternativeName>
</protein>
<keyword evidence="9" id="KW-1185">Reference proteome</keyword>
<evidence type="ECO:0000313" key="9">
    <source>
        <dbReference type="Proteomes" id="UP000317763"/>
    </source>
</evidence>
<feature type="binding site" evidence="4">
    <location>
        <begin position="259"/>
        <end position="262"/>
    </location>
    <ligand>
        <name>substrate</name>
    </ligand>
</feature>
<dbReference type="SUPFAM" id="SSF53335">
    <property type="entry name" value="S-adenosyl-L-methionine-dependent methyltransferases"/>
    <property type="match status" value="1"/>
</dbReference>
<feature type="binding site" evidence="4">
    <location>
        <position position="164"/>
    </location>
    <ligand>
        <name>S-adenosyl-L-methionine</name>
        <dbReference type="ChEBI" id="CHEBI:59789"/>
    </ligand>
</feature>
<dbReference type="AlphaFoldDB" id="A0A554XCK3"/>
<feature type="region of interest" description="Disordered" evidence="5">
    <location>
        <begin position="202"/>
        <end position="226"/>
    </location>
</feature>
<dbReference type="EMBL" id="VJOM01000003">
    <property type="protein sequence ID" value="TSE33551.1"/>
    <property type="molecule type" value="Genomic_DNA"/>
</dbReference>
<organism evidence="8 9">
    <name type="scientific">Tepidimonas taiwanensis</name>
    <dbReference type="NCBI Taxonomy" id="307486"/>
    <lineage>
        <taxon>Bacteria</taxon>
        <taxon>Pseudomonadati</taxon>
        <taxon>Pseudomonadota</taxon>
        <taxon>Betaproteobacteria</taxon>
        <taxon>Burkholderiales</taxon>
        <taxon>Tepidimonas</taxon>
    </lineage>
</organism>
<keyword evidence="2 4" id="KW-0808">Transferase</keyword>
<dbReference type="GO" id="GO:0032259">
    <property type="term" value="P:methylation"/>
    <property type="evidence" value="ECO:0007669"/>
    <property type="project" value="UniProtKB-KW"/>
</dbReference>
<dbReference type="InterPro" id="IPR004556">
    <property type="entry name" value="HemK-like"/>
</dbReference>
<dbReference type="InterPro" id="IPR019874">
    <property type="entry name" value="RF_methyltr_PrmC"/>
</dbReference>
<comment type="catalytic activity">
    <reaction evidence="4">
        <text>L-glutaminyl-[peptide chain release factor] + S-adenosyl-L-methionine = N(5)-methyl-L-glutaminyl-[peptide chain release factor] + S-adenosyl-L-homocysteine + H(+)</text>
        <dbReference type="Rhea" id="RHEA:42896"/>
        <dbReference type="Rhea" id="RHEA-COMP:10271"/>
        <dbReference type="Rhea" id="RHEA-COMP:10272"/>
        <dbReference type="ChEBI" id="CHEBI:15378"/>
        <dbReference type="ChEBI" id="CHEBI:30011"/>
        <dbReference type="ChEBI" id="CHEBI:57856"/>
        <dbReference type="ChEBI" id="CHEBI:59789"/>
        <dbReference type="ChEBI" id="CHEBI:61891"/>
        <dbReference type="EC" id="2.1.1.297"/>
    </reaction>
</comment>
<dbReference type="InterPro" id="IPR041698">
    <property type="entry name" value="Methyltransf_25"/>
</dbReference>
<keyword evidence="1 4" id="KW-0489">Methyltransferase</keyword>